<dbReference type="InterPro" id="IPR012312">
    <property type="entry name" value="Hemerythrin-like"/>
</dbReference>
<gene>
    <name evidence="2" type="ORF">SAMN02745136_01655</name>
</gene>
<dbReference type="GO" id="GO:0005886">
    <property type="term" value="C:plasma membrane"/>
    <property type="evidence" value="ECO:0007669"/>
    <property type="project" value="TreeGrafter"/>
</dbReference>
<evidence type="ECO:0000259" key="1">
    <source>
        <dbReference type="Pfam" id="PF01814"/>
    </source>
</evidence>
<keyword evidence="3" id="KW-1185">Reference proteome</keyword>
<organism evidence="2 3">
    <name type="scientific">Anaerocolumna jejuensis DSM 15929</name>
    <dbReference type="NCBI Taxonomy" id="1121322"/>
    <lineage>
        <taxon>Bacteria</taxon>
        <taxon>Bacillati</taxon>
        <taxon>Bacillota</taxon>
        <taxon>Clostridia</taxon>
        <taxon>Lachnospirales</taxon>
        <taxon>Lachnospiraceae</taxon>
        <taxon>Anaerocolumna</taxon>
    </lineage>
</organism>
<dbReference type="AlphaFoldDB" id="A0A1M6PMB5"/>
<dbReference type="EMBL" id="FRAC01000009">
    <property type="protein sequence ID" value="SHK09082.1"/>
    <property type="molecule type" value="Genomic_DNA"/>
</dbReference>
<dbReference type="RefSeq" id="WP_073274729.1">
    <property type="nucleotide sequence ID" value="NZ_FRAC01000009.1"/>
</dbReference>
<reference evidence="2 3" key="1">
    <citation type="submission" date="2016-11" db="EMBL/GenBank/DDBJ databases">
        <authorList>
            <person name="Jaros S."/>
            <person name="Januszkiewicz K."/>
            <person name="Wedrychowicz H."/>
        </authorList>
    </citation>
    <scope>NUCLEOTIDE SEQUENCE [LARGE SCALE GENOMIC DNA]</scope>
    <source>
        <strain evidence="2 3">DSM 15929</strain>
    </source>
</reference>
<evidence type="ECO:0000313" key="2">
    <source>
        <dbReference type="EMBL" id="SHK09082.1"/>
    </source>
</evidence>
<dbReference type="Proteomes" id="UP000184386">
    <property type="component" value="Unassembled WGS sequence"/>
</dbReference>
<sequence length="187" mass="21239">MYSVELMVMEHDNILKFIGAVENACCRMIEGGEVNTEDFEKMIYFARNYADKHHHGKEEQVLFAEMTQHLGKIGTNLIQHGMLVEHDLGRLHISDLEEATKLYREEPKTIHKLGIIAGASGYANLLKRHIGKENEVVYPYAEKSLSPEILASVDERVRAFEEQAEGEGVQKYCLGLLEELVSKYSSI</sequence>
<accession>A0A1M6PMB5</accession>
<dbReference type="OrthoDB" id="9785474at2"/>
<proteinExistence type="predicted"/>
<dbReference type="Gene3D" id="1.20.120.520">
    <property type="entry name" value="nmb1532 protein domain like"/>
    <property type="match status" value="1"/>
</dbReference>
<dbReference type="PANTHER" id="PTHR39966:SF1">
    <property type="entry name" value="HEMERYTHRIN-LIKE DOMAIN-CONTAINING PROTEIN"/>
    <property type="match status" value="1"/>
</dbReference>
<feature type="domain" description="Hemerythrin-like" evidence="1">
    <location>
        <begin position="4"/>
        <end position="141"/>
    </location>
</feature>
<dbReference type="Pfam" id="PF01814">
    <property type="entry name" value="Hemerythrin"/>
    <property type="match status" value="1"/>
</dbReference>
<dbReference type="PANTHER" id="PTHR39966">
    <property type="entry name" value="BLL2471 PROTEIN-RELATED"/>
    <property type="match status" value="1"/>
</dbReference>
<protein>
    <submittedName>
        <fullName evidence="2">Hemerythrin-like domain-containing protein</fullName>
    </submittedName>
</protein>
<dbReference type="STRING" id="1121322.SAMN02745136_01655"/>
<name>A0A1M6PMB5_9FIRM</name>
<evidence type="ECO:0000313" key="3">
    <source>
        <dbReference type="Proteomes" id="UP000184386"/>
    </source>
</evidence>